<dbReference type="PANTHER" id="PTHR43159:SF2">
    <property type="entry name" value="ENOYL-[ACYL-CARRIER-PROTEIN] REDUCTASE [NADH], CHLOROPLASTIC"/>
    <property type="match status" value="1"/>
</dbReference>
<evidence type="ECO:0000256" key="4">
    <source>
        <dbReference type="ARBA" id="ARBA00022832"/>
    </source>
</evidence>
<evidence type="ECO:0000313" key="9">
    <source>
        <dbReference type="EMBL" id="GAA4537848.1"/>
    </source>
</evidence>
<dbReference type="SUPFAM" id="SSF51735">
    <property type="entry name" value="NAD(P)-binding Rossmann-fold domains"/>
    <property type="match status" value="1"/>
</dbReference>
<dbReference type="InterPro" id="IPR014358">
    <property type="entry name" value="Enoyl-ACP_Rdtase_NADH"/>
</dbReference>
<protein>
    <recommendedName>
        <fullName evidence="8">Enoyl-[acyl-carrier-protein] reductase [NADH]</fullName>
        <ecNumber evidence="8">1.3.1.9</ecNumber>
    </recommendedName>
</protein>
<evidence type="ECO:0000256" key="3">
    <source>
        <dbReference type="ARBA" id="ARBA00022516"/>
    </source>
</evidence>
<dbReference type="PANTHER" id="PTHR43159">
    <property type="entry name" value="ENOYL-[ACYL-CARRIER-PROTEIN] REDUCTASE"/>
    <property type="match status" value="1"/>
</dbReference>
<accession>A0ABP8RGW6</accession>
<name>A0ABP8RGW6_9PSEU</name>
<dbReference type="Gene3D" id="3.40.50.720">
    <property type="entry name" value="NAD(P)-binding Rossmann-like Domain"/>
    <property type="match status" value="1"/>
</dbReference>
<evidence type="ECO:0000256" key="7">
    <source>
        <dbReference type="ARBA" id="ARBA00023160"/>
    </source>
</evidence>
<dbReference type="RefSeq" id="WP_345412554.1">
    <property type="nucleotide sequence ID" value="NZ_BAABGT010000012.1"/>
</dbReference>
<evidence type="ECO:0000256" key="5">
    <source>
        <dbReference type="ARBA" id="ARBA00023002"/>
    </source>
</evidence>
<keyword evidence="4" id="KW-0276">Fatty acid metabolism</keyword>
<sequence>MGLLEGKKLLVTGVITDASLAFHAAKIAQEQGAEVVLTGFGRMRLVERIAQRLPKPAPVVELDVSDQGQLDSLVERVTPHLGDEPRLDGVLHSIGFAPASCLGEGAFLNAPWEDVATTIQVSAYSFKSLAVALLPLLGSGASVVGMDFDNRQAWPAYDWMGVAKSTLESVTRYLARDLGPKGIRVNLVAAGPVKTMAAKSIPGFSAFEDNWDGRAPLGWDVTDPVPVAKTVCAVLSDWLPTTTGSMVMADGGFHAVGV</sequence>
<gene>
    <name evidence="9" type="primary">fabI</name>
    <name evidence="9" type="ORF">GCM10023175_06960</name>
</gene>
<dbReference type="InterPro" id="IPR036291">
    <property type="entry name" value="NAD(P)-bd_dom_sf"/>
</dbReference>
<keyword evidence="3 8" id="KW-0444">Lipid biosynthesis</keyword>
<dbReference type="PIRSF" id="PIRSF000094">
    <property type="entry name" value="Enoyl-ACP_rdct"/>
    <property type="match status" value="1"/>
</dbReference>
<evidence type="ECO:0000313" key="10">
    <source>
        <dbReference type="Proteomes" id="UP001501598"/>
    </source>
</evidence>
<evidence type="ECO:0000256" key="2">
    <source>
        <dbReference type="ARBA" id="ARBA00009233"/>
    </source>
</evidence>
<comment type="similarity">
    <text evidence="2 8">Belongs to the short-chain dehydrogenases/reductases (SDR) family. FabI subfamily.</text>
</comment>
<evidence type="ECO:0000256" key="8">
    <source>
        <dbReference type="PIRNR" id="PIRNR000094"/>
    </source>
</evidence>
<keyword evidence="7 8" id="KW-0275">Fatty acid biosynthesis</keyword>
<keyword evidence="5 8" id="KW-0560">Oxidoreductase</keyword>
<reference evidence="10" key="1">
    <citation type="journal article" date="2019" name="Int. J. Syst. Evol. Microbiol.">
        <title>The Global Catalogue of Microorganisms (GCM) 10K type strain sequencing project: providing services to taxonomists for standard genome sequencing and annotation.</title>
        <authorList>
            <consortium name="The Broad Institute Genomics Platform"/>
            <consortium name="The Broad Institute Genome Sequencing Center for Infectious Disease"/>
            <person name="Wu L."/>
            <person name="Ma J."/>
        </authorList>
    </citation>
    <scope>NUCLEOTIDE SEQUENCE [LARGE SCALE GENOMIC DNA]</scope>
    <source>
        <strain evidence="10">JCM 17906</strain>
    </source>
</reference>
<dbReference type="NCBIfam" id="NF005908">
    <property type="entry name" value="PRK07889.1"/>
    <property type="match status" value="1"/>
</dbReference>
<dbReference type="InterPro" id="IPR002347">
    <property type="entry name" value="SDR_fam"/>
</dbReference>
<keyword evidence="6" id="KW-0443">Lipid metabolism</keyword>
<evidence type="ECO:0000256" key="1">
    <source>
        <dbReference type="ARBA" id="ARBA00005189"/>
    </source>
</evidence>
<comment type="pathway">
    <text evidence="1">Lipid metabolism.</text>
</comment>
<comment type="catalytic activity">
    <reaction evidence="8">
        <text>a 2,3-saturated acyl-[ACP] + NAD(+) = a (2E)-enoyl-[ACP] + NADH + H(+)</text>
        <dbReference type="Rhea" id="RHEA:10240"/>
        <dbReference type="Rhea" id="RHEA-COMP:9925"/>
        <dbReference type="Rhea" id="RHEA-COMP:9926"/>
        <dbReference type="ChEBI" id="CHEBI:15378"/>
        <dbReference type="ChEBI" id="CHEBI:57540"/>
        <dbReference type="ChEBI" id="CHEBI:57945"/>
        <dbReference type="ChEBI" id="CHEBI:78784"/>
        <dbReference type="ChEBI" id="CHEBI:78785"/>
        <dbReference type="EC" id="1.3.1.9"/>
    </reaction>
</comment>
<proteinExistence type="inferred from homology"/>
<keyword evidence="10" id="KW-1185">Reference proteome</keyword>
<dbReference type="EMBL" id="BAABGT010000012">
    <property type="protein sequence ID" value="GAA4537848.1"/>
    <property type="molecule type" value="Genomic_DNA"/>
</dbReference>
<dbReference type="Proteomes" id="UP001501598">
    <property type="component" value="Unassembled WGS sequence"/>
</dbReference>
<organism evidence="9 10">
    <name type="scientific">Pseudonocardia xishanensis</name>
    <dbReference type="NCBI Taxonomy" id="630995"/>
    <lineage>
        <taxon>Bacteria</taxon>
        <taxon>Bacillati</taxon>
        <taxon>Actinomycetota</taxon>
        <taxon>Actinomycetes</taxon>
        <taxon>Pseudonocardiales</taxon>
        <taxon>Pseudonocardiaceae</taxon>
        <taxon>Pseudonocardia</taxon>
    </lineage>
</organism>
<dbReference type="Pfam" id="PF13561">
    <property type="entry name" value="adh_short_C2"/>
    <property type="match status" value="1"/>
</dbReference>
<dbReference type="EC" id="1.3.1.9" evidence="8"/>
<keyword evidence="8" id="KW-0520">NAD</keyword>
<comment type="caution">
    <text evidence="9">The sequence shown here is derived from an EMBL/GenBank/DDBJ whole genome shotgun (WGS) entry which is preliminary data.</text>
</comment>
<evidence type="ECO:0000256" key="6">
    <source>
        <dbReference type="ARBA" id="ARBA00023098"/>
    </source>
</evidence>